<organism evidence="9 10">
    <name type="scientific">Paenibacillus rigui</name>
    <dbReference type="NCBI Taxonomy" id="554312"/>
    <lineage>
        <taxon>Bacteria</taxon>
        <taxon>Bacillati</taxon>
        <taxon>Bacillota</taxon>
        <taxon>Bacilli</taxon>
        <taxon>Bacillales</taxon>
        <taxon>Paenibacillaceae</taxon>
        <taxon>Paenibacillus</taxon>
    </lineage>
</organism>
<feature type="transmembrane region" description="Helical" evidence="7">
    <location>
        <begin position="214"/>
        <end position="234"/>
    </location>
</feature>
<dbReference type="AlphaFoldDB" id="A0A229UHA3"/>
<comment type="subcellular location">
    <subcellularLocation>
        <location evidence="1 7">Cell membrane</location>
        <topology evidence="1 7">Multi-pass membrane protein</topology>
    </subcellularLocation>
</comment>
<feature type="transmembrane region" description="Helical" evidence="7">
    <location>
        <begin position="167"/>
        <end position="193"/>
    </location>
</feature>
<keyword evidence="4 7" id="KW-0812">Transmembrane</keyword>
<comment type="caution">
    <text evidence="9">The sequence shown here is derived from an EMBL/GenBank/DDBJ whole genome shotgun (WGS) entry which is preliminary data.</text>
</comment>
<feature type="transmembrane region" description="Helical" evidence="7">
    <location>
        <begin position="84"/>
        <end position="105"/>
    </location>
</feature>
<dbReference type="GO" id="GO:0055085">
    <property type="term" value="P:transmembrane transport"/>
    <property type="evidence" value="ECO:0007669"/>
    <property type="project" value="InterPro"/>
</dbReference>
<dbReference type="PROSITE" id="PS50928">
    <property type="entry name" value="ABC_TM1"/>
    <property type="match status" value="1"/>
</dbReference>
<dbReference type="PANTHER" id="PTHR43227">
    <property type="entry name" value="BLL4140 PROTEIN"/>
    <property type="match status" value="1"/>
</dbReference>
<dbReference type="OrthoDB" id="9785836at2"/>
<keyword evidence="10" id="KW-1185">Reference proteome</keyword>
<dbReference type="SUPFAM" id="SSF161098">
    <property type="entry name" value="MetI-like"/>
    <property type="match status" value="1"/>
</dbReference>
<evidence type="ECO:0000256" key="2">
    <source>
        <dbReference type="ARBA" id="ARBA00022448"/>
    </source>
</evidence>
<dbReference type="PANTHER" id="PTHR43227:SF11">
    <property type="entry name" value="BLL4140 PROTEIN"/>
    <property type="match status" value="1"/>
</dbReference>
<dbReference type="InterPro" id="IPR000515">
    <property type="entry name" value="MetI-like"/>
</dbReference>
<protein>
    <submittedName>
        <fullName evidence="9">Protein lplB</fullName>
    </submittedName>
</protein>
<dbReference type="Proteomes" id="UP000215509">
    <property type="component" value="Unassembled WGS sequence"/>
</dbReference>
<keyword evidence="2 7" id="KW-0813">Transport</keyword>
<comment type="similarity">
    <text evidence="7">Belongs to the binding-protein-dependent transport system permease family.</text>
</comment>
<feature type="domain" description="ABC transmembrane type-1" evidence="8">
    <location>
        <begin position="80"/>
        <end position="295"/>
    </location>
</feature>
<keyword evidence="3" id="KW-1003">Cell membrane</keyword>
<keyword evidence="5 7" id="KW-1133">Transmembrane helix</keyword>
<feature type="transmembrane region" description="Helical" evidence="7">
    <location>
        <begin position="279"/>
        <end position="299"/>
    </location>
</feature>
<evidence type="ECO:0000256" key="4">
    <source>
        <dbReference type="ARBA" id="ARBA00022692"/>
    </source>
</evidence>
<gene>
    <name evidence="9" type="ORF">CF651_31385</name>
</gene>
<evidence type="ECO:0000313" key="10">
    <source>
        <dbReference type="Proteomes" id="UP000215509"/>
    </source>
</evidence>
<evidence type="ECO:0000256" key="1">
    <source>
        <dbReference type="ARBA" id="ARBA00004651"/>
    </source>
</evidence>
<dbReference type="Gene3D" id="1.10.3720.10">
    <property type="entry name" value="MetI-like"/>
    <property type="match status" value="1"/>
</dbReference>
<proteinExistence type="inferred from homology"/>
<evidence type="ECO:0000256" key="5">
    <source>
        <dbReference type="ARBA" id="ARBA00022989"/>
    </source>
</evidence>
<keyword evidence="6 7" id="KW-0472">Membrane</keyword>
<feature type="transmembrane region" description="Helical" evidence="7">
    <location>
        <begin position="126"/>
        <end position="147"/>
    </location>
</feature>
<evidence type="ECO:0000256" key="6">
    <source>
        <dbReference type="ARBA" id="ARBA00023136"/>
    </source>
</evidence>
<evidence type="ECO:0000313" key="9">
    <source>
        <dbReference type="EMBL" id="OXM82339.1"/>
    </source>
</evidence>
<dbReference type="CDD" id="cd06261">
    <property type="entry name" value="TM_PBP2"/>
    <property type="match status" value="1"/>
</dbReference>
<evidence type="ECO:0000256" key="7">
    <source>
        <dbReference type="RuleBase" id="RU363032"/>
    </source>
</evidence>
<dbReference type="InterPro" id="IPR050809">
    <property type="entry name" value="UgpAE/MalFG_permease"/>
</dbReference>
<name>A0A229UHA3_9BACL</name>
<accession>A0A229UHA3</accession>
<dbReference type="Pfam" id="PF00528">
    <property type="entry name" value="BPD_transp_1"/>
    <property type="match status" value="1"/>
</dbReference>
<dbReference type="InterPro" id="IPR035906">
    <property type="entry name" value="MetI-like_sf"/>
</dbReference>
<reference evidence="9 10" key="1">
    <citation type="submission" date="2017-07" db="EMBL/GenBank/DDBJ databases">
        <title>Genome sequencing and assembly of Paenibacillus rigui.</title>
        <authorList>
            <person name="Mayilraj S."/>
        </authorList>
    </citation>
    <scope>NUCLEOTIDE SEQUENCE [LARGE SCALE GENOMIC DNA]</scope>
    <source>
        <strain evidence="9 10">JCM 16352</strain>
    </source>
</reference>
<evidence type="ECO:0000256" key="3">
    <source>
        <dbReference type="ARBA" id="ARBA00022475"/>
    </source>
</evidence>
<feature type="transmembrane region" description="Helical" evidence="7">
    <location>
        <begin position="21"/>
        <end position="47"/>
    </location>
</feature>
<evidence type="ECO:0000259" key="8">
    <source>
        <dbReference type="PROSITE" id="PS50928"/>
    </source>
</evidence>
<dbReference type="EMBL" id="NMQW01000079">
    <property type="protein sequence ID" value="OXM82339.1"/>
    <property type="molecule type" value="Genomic_DNA"/>
</dbReference>
<dbReference type="GO" id="GO:0005886">
    <property type="term" value="C:plasma membrane"/>
    <property type="evidence" value="ECO:0007669"/>
    <property type="project" value="UniProtKB-SubCell"/>
</dbReference>
<sequence>MVSSMSSFPINSKRFRQNIPLLLMFIPVVLFFLIFKYVPMFGLLIAFKDYNFADGVLHSPWIGLKNFDMLFQQSQTLNIIRNTLVLSLLSLVFGFPVPIVLAISLNEIRRLWFKKFVQTVVYLPHFLSWVVVGGLVLTLFSMESSFINHWIERHFGEPYPFLYQPNSWIAVFIASGVWKDMGFNAIIYLAALSSIDPSLYEAAAIDGAGKLKQIWHVTLPGIQTTIVLLIILAIGKVMDVGFDPVFNLQNNVVSSVSEVISTYVYRVGVQQGQFSLTSAMGLFESVVSFILVLSANAIARKFQQGLW</sequence>